<dbReference type="Proteomes" id="UP000505269">
    <property type="component" value="Segment"/>
</dbReference>
<reference evidence="1 2" key="1">
    <citation type="journal article" date="2013" name="PLoS Genet.">
        <title>Expanding the Marine Virosphere Using Metagenomics.</title>
        <authorList>
            <person name="Mizuno C.M."/>
            <person name="Rodriguez-Valera F."/>
            <person name="Kimes N.E."/>
            <person name="Ghai R."/>
        </authorList>
    </citation>
    <scope>NUCLEOTIDE SEQUENCE [LARGE SCALE GENOMIC DNA]</scope>
    <source>
        <strain evidence="1">UvMED-CGR-C97-MedDCM-OCT-S42-C7</strain>
    </source>
</reference>
<dbReference type="Pfam" id="PF11753">
    <property type="entry name" value="DUF3310"/>
    <property type="match status" value="1"/>
</dbReference>
<dbReference type="GeneID" id="55412372"/>
<dbReference type="EMBL" id="AP013541">
    <property type="protein sequence ID" value="BAQ94105.1"/>
    <property type="molecule type" value="Genomic_DNA"/>
</dbReference>
<evidence type="ECO:0000313" key="2">
    <source>
        <dbReference type="Proteomes" id="UP000505269"/>
    </source>
</evidence>
<dbReference type="KEGG" id="vg:55412372"/>
<evidence type="ECO:0000313" key="1">
    <source>
        <dbReference type="EMBL" id="BAQ94105.1"/>
    </source>
</evidence>
<accession>A0A6S4P9M1</accession>
<evidence type="ECO:0008006" key="3">
    <source>
        <dbReference type="Google" id="ProtNLM"/>
    </source>
</evidence>
<dbReference type="RefSeq" id="YP_009777647.1">
    <property type="nucleotide sequence ID" value="NC_047701.1"/>
</dbReference>
<dbReference type="InterPro" id="IPR021739">
    <property type="entry name" value="SaV-like"/>
</dbReference>
<protein>
    <recommendedName>
        <fullName evidence="3">SaV-like</fullName>
    </recommendedName>
</protein>
<name>A0A6S4P9M1_9CAUD</name>
<organism evidence="1 2">
    <name type="scientific">uncultured phage_MedDCM-OCT-S42-C7</name>
    <dbReference type="NCBI Taxonomy" id="2741073"/>
    <lineage>
        <taxon>Viruses</taxon>
        <taxon>Duplodnaviria</taxon>
        <taxon>Heunggongvirae</taxon>
        <taxon>Uroviricota</taxon>
        <taxon>Caudoviricetes</taxon>
        <taxon>Autographivirales</taxon>
        <taxon>Sieqvirus</taxon>
        <taxon>Sieqvirus S42C7</taxon>
    </lineage>
</organism>
<sequence>MADIIKEPPHYTKWKIEPITFIMENNIPFAEANVVKYVMRWRDKNGIQDLEKAKRYIDMIIEKEKKEEQQLNLNLTHKINYPKDEE</sequence>
<proteinExistence type="predicted"/>
<keyword evidence="2" id="KW-1185">Reference proteome</keyword>